<dbReference type="RefSeq" id="WP_110475314.1">
    <property type="nucleotide sequence ID" value="NZ_BMWQ01000002.1"/>
</dbReference>
<feature type="domain" description="HMA" evidence="1">
    <location>
        <begin position="38"/>
        <end position="110"/>
    </location>
</feature>
<dbReference type="CDD" id="cd00371">
    <property type="entry name" value="HMA"/>
    <property type="match status" value="1"/>
</dbReference>
<dbReference type="Proteomes" id="UP000248054">
    <property type="component" value="Unassembled WGS sequence"/>
</dbReference>
<dbReference type="OrthoDB" id="5513217at2"/>
<organism evidence="2 3">
    <name type="scientific">Winogradskyella epiphytica</name>
    <dbReference type="NCBI Taxonomy" id="262005"/>
    <lineage>
        <taxon>Bacteria</taxon>
        <taxon>Pseudomonadati</taxon>
        <taxon>Bacteroidota</taxon>
        <taxon>Flavobacteriia</taxon>
        <taxon>Flavobacteriales</taxon>
        <taxon>Flavobacteriaceae</taxon>
        <taxon>Winogradskyella</taxon>
    </lineage>
</organism>
<dbReference type="Gene3D" id="3.30.70.100">
    <property type="match status" value="1"/>
</dbReference>
<evidence type="ECO:0000259" key="1">
    <source>
        <dbReference type="PROSITE" id="PS50846"/>
    </source>
</evidence>
<dbReference type="Pfam" id="PF00403">
    <property type="entry name" value="HMA"/>
    <property type="match status" value="1"/>
</dbReference>
<dbReference type="PROSITE" id="PS50846">
    <property type="entry name" value="HMA_2"/>
    <property type="match status" value="1"/>
</dbReference>
<dbReference type="PROSITE" id="PS51257">
    <property type="entry name" value="PROKAR_LIPOPROTEIN"/>
    <property type="match status" value="1"/>
</dbReference>
<dbReference type="AlphaFoldDB" id="A0A2V4XJW6"/>
<dbReference type="GO" id="GO:0046872">
    <property type="term" value="F:metal ion binding"/>
    <property type="evidence" value="ECO:0007669"/>
    <property type="project" value="InterPro"/>
</dbReference>
<protein>
    <submittedName>
        <fullName evidence="2">Copper chaperone CopZ</fullName>
    </submittedName>
</protein>
<reference evidence="2 3" key="1">
    <citation type="submission" date="2018-06" db="EMBL/GenBank/DDBJ databases">
        <title>Genomic Encyclopedia of Type Strains, Phase III (KMG-III): the genomes of soil and plant-associated and newly described type strains.</title>
        <authorList>
            <person name="Whitman W."/>
        </authorList>
    </citation>
    <scope>NUCLEOTIDE SEQUENCE [LARGE SCALE GENOMIC DNA]</scope>
    <source>
        <strain evidence="2 3">CECT 7945</strain>
    </source>
</reference>
<gene>
    <name evidence="2" type="ORF">DFQ11_102533</name>
</gene>
<dbReference type="InterPro" id="IPR036163">
    <property type="entry name" value="HMA_dom_sf"/>
</dbReference>
<evidence type="ECO:0000313" key="2">
    <source>
        <dbReference type="EMBL" id="PYE81953.1"/>
    </source>
</evidence>
<proteinExistence type="predicted"/>
<name>A0A2V4XJW6_9FLAO</name>
<comment type="caution">
    <text evidence="2">The sequence shown here is derived from an EMBL/GenBank/DDBJ whole genome shotgun (WGS) entry which is preliminary data.</text>
</comment>
<dbReference type="InterPro" id="IPR006121">
    <property type="entry name" value="HMA_dom"/>
</dbReference>
<accession>A0A2V4XJW6</accession>
<keyword evidence="3" id="KW-1185">Reference proteome</keyword>
<sequence length="145" mass="15599">MKRVILSVAVVAAMGLTSCKDEAKKEVETTVTEVSSEVSKEIALAEMSFGVRGNCGMCKTTIEKAANSVEGVAEANWDVDKKKVEVSFDETKTDVMSIHKAIAASGYDTEKVAGDLAAYENLPGCCKYDHNMQMNQSGEVKAEVH</sequence>
<dbReference type="SUPFAM" id="SSF55008">
    <property type="entry name" value="HMA, heavy metal-associated domain"/>
    <property type="match status" value="1"/>
</dbReference>
<evidence type="ECO:0000313" key="3">
    <source>
        <dbReference type="Proteomes" id="UP000248054"/>
    </source>
</evidence>
<dbReference type="EMBL" id="QJTD01000002">
    <property type="protein sequence ID" value="PYE81953.1"/>
    <property type="molecule type" value="Genomic_DNA"/>
</dbReference>